<dbReference type="SUPFAM" id="SSF81665">
    <property type="entry name" value="Calcium ATPase, transmembrane domain M"/>
    <property type="match status" value="1"/>
</dbReference>
<dbReference type="EMBL" id="ACJX03000001">
    <property type="protein sequence ID" value="KRT36181.1"/>
    <property type="molecule type" value="Genomic_DNA"/>
</dbReference>
<feature type="transmembrane region" description="Helical" evidence="12">
    <location>
        <begin position="678"/>
        <end position="700"/>
    </location>
</feature>
<dbReference type="InterPro" id="IPR006068">
    <property type="entry name" value="ATPase_P-typ_cation-transptr_C"/>
</dbReference>
<dbReference type="Pfam" id="PF00122">
    <property type="entry name" value="E1-E2_ATPase"/>
    <property type="match status" value="1"/>
</dbReference>
<dbReference type="Gene3D" id="3.40.50.1000">
    <property type="entry name" value="HAD superfamily/HAD-like"/>
    <property type="match status" value="1"/>
</dbReference>
<dbReference type="Pfam" id="PF13246">
    <property type="entry name" value="Cation_ATPase"/>
    <property type="match status" value="1"/>
</dbReference>
<dbReference type="InterPro" id="IPR008250">
    <property type="entry name" value="ATPase_P-typ_transduc_dom_A_sf"/>
</dbReference>
<dbReference type="Gene3D" id="2.70.150.10">
    <property type="entry name" value="Calcium-transporting ATPase, cytoplasmic transduction domain A"/>
    <property type="match status" value="1"/>
</dbReference>
<dbReference type="GO" id="GO:0005388">
    <property type="term" value="F:P-type calcium transporter activity"/>
    <property type="evidence" value="ECO:0007669"/>
    <property type="project" value="UniProtKB-EC"/>
</dbReference>
<feature type="transmembrane region" description="Helical" evidence="12">
    <location>
        <begin position="280"/>
        <end position="304"/>
    </location>
</feature>
<comment type="similarity">
    <text evidence="2">Belongs to the cation transport ATPase (P-type) (TC 3.A.3) family. Type IIA subfamily.</text>
</comment>
<dbReference type="AlphaFoldDB" id="A0A0T5XEM5"/>
<dbReference type="SFLD" id="SFLDG00002">
    <property type="entry name" value="C1.7:_P-type_atpase_like"/>
    <property type="match status" value="1"/>
</dbReference>
<evidence type="ECO:0000256" key="9">
    <source>
        <dbReference type="ARBA" id="ARBA00022967"/>
    </source>
</evidence>
<dbReference type="NCBIfam" id="TIGR01494">
    <property type="entry name" value="ATPase_P-type"/>
    <property type="match status" value="3"/>
</dbReference>
<dbReference type="SUPFAM" id="SSF56784">
    <property type="entry name" value="HAD-like"/>
    <property type="match status" value="1"/>
</dbReference>
<dbReference type="InterPro" id="IPR018303">
    <property type="entry name" value="ATPase_P-typ_P_site"/>
</dbReference>
<dbReference type="InterPro" id="IPR059000">
    <property type="entry name" value="ATPase_P-type_domA"/>
</dbReference>
<dbReference type="InterPro" id="IPR023298">
    <property type="entry name" value="ATPase_P-typ_TM_dom_sf"/>
</dbReference>
<evidence type="ECO:0000256" key="5">
    <source>
        <dbReference type="ARBA" id="ARBA00022692"/>
    </source>
</evidence>
<feature type="domain" description="Cation-transporting P-type ATPase N-terminal" evidence="13">
    <location>
        <begin position="9"/>
        <end position="83"/>
    </location>
</feature>
<evidence type="ECO:0000256" key="7">
    <source>
        <dbReference type="ARBA" id="ARBA00022837"/>
    </source>
</evidence>
<evidence type="ECO:0000259" key="13">
    <source>
        <dbReference type="SMART" id="SM00831"/>
    </source>
</evidence>
<dbReference type="PRINTS" id="PR00120">
    <property type="entry name" value="HATPASE"/>
</dbReference>
<dbReference type="InterPro" id="IPR001757">
    <property type="entry name" value="P_typ_ATPase"/>
</dbReference>
<evidence type="ECO:0000256" key="10">
    <source>
        <dbReference type="ARBA" id="ARBA00022989"/>
    </source>
</evidence>
<dbReference type="Gene3D" id="1.20.1110.10">
    <property type="entry name" value="Calcium-transporting ATPase, transmembrane domain"/>
    <property type="match status" value="2"/>
</dbReference>
<organism evidence="14 15">
    <name type="scientific">Acetomicrobium hydrogeniformans ATCC BAA-1850</name>
    <dbReference type="NCBI Taxonomy" id="592015"/>
    <lineage>
        <taxon>Bacteria</taxon>
        <taxon>Thermotogati</taxon>
        <taxon>Synergistota</taxon>
        <taxon>Synergistia</taxon>
        <taxon>Synergistales</taxon>
        <taxon>Acetomicrobiaceae</taxon>
        <taxon>Acetomicrobium</taxon>
    </lineage>
</organism>
<dbReference type="SMART" id="SM00831">
    <property type="entry name" value="Cation_ATPase_N"/>
    <property type="match status" value="1"/>
</dbReference>
<keyword evidence="4" id="KW-0406">Ion transport</keyword>
<evidence type="ECO:0000256" key="11">
    <source>
        <dbReference type="ARBA" id="ARBA00023136"/>
    </source>
</evidence>
<keyword evidence="6" id="KW-0547">Nucleotide-binding</keyword>
<feature type="transmembrane region" description="Helical" evidence="12">
    <location>
        <begin position="88"/>
        <end position="108"/>
    </location>
</feature>
<evidence type="ECO:0000256" key="1">
    <source>
        <dbReference type="ARBA" id="ARBA00004141"/>
    </source>
</evidence>
<dbReference type="Proteomes" id="UP000005273">
    <property type="component" value="Unassembled WGS sequence"/>
</dbReference>
<dbReference type="InterPro" id="IPR044492">
    <property type="entry name" value="P_typ_ATPase_HD_dom"/>
</dbReference>
<sequence length="851" mass="93445">MNSASQLKNFHCISEEELFAKLNLSDARGLSQDEAARRLQIFGPNELAEEEKVPWWKFLLRQFKSPMVYVLALAACISIIMGERLDAGAIVVVILINAVIGFLTEYRAEQALQALKSMVVRQVKVIRDGEIRLLPSQELVPGDVVLLEAGDVVPADGRLIEAFSLAVDESTLTGESVPVDKTTDTLPEDTLLPDRINCLYTGTAVVRGNGKMLVCATGLHTELGRISTMLQKVEKREIPLEARLAKFTKFLIKLVLAIVVLIVAIGVLEGNELLAMFQTGIALAVAAIPEGLPFVATMTLALGVHRMAKLNALVRNLASVETLGSTSVICTDKTGTITLNKMTVRESLIASDKARELLFRVAVLCNNASINHENQIGDPMEVALLKWAYDNGFDPNEIRREYPRLKEDPFDSSVMRMATYHDDGIAVKGAPERLLQDCSFIYENDALKPLSSTLRDKWKDDVERLAKMGMRTLAFAFGRSLDELAFLGVVGIMDPPREEVKEAVASCRDAGIHVIMVTGDHVTTAVAIAKEVGIMDDHGLEALDGRQISEMDEEEIARRAREVAVIARVFPEHKFKIVKGLQKAGEVVAMTGDGVNDAVALKQADVGIAMGIQGTEVSKEAADIILEDDRFATIVNAVAEGRRIFDNIRKAVIYLLCCNLSEVLVVFGGILLKLPALLLPLQILWINLVTDVIPALALSLDPPEADTMKRPPKRKDEDILTRAHQIKIGFFGSVMFLGVLGITLYSLKYLGFSSLKATEISFHSLVLTQLFFVFSVRESSILRNPADLLKNPYLFLGVLASMLLQVAITYIPIFQRVLRIVPLSAGEWGIVLIGALIPTFVLQLYKLIKGV</sequence>
<reference evidence="15" key="1">
    <citation type="submission" date="2012-09" db="EMBL/GenBank/DDBJ databases">
        <authorList>
            <person name="Weinstock G."/>
            <person name="Sodergren E."/>
            <person name="Clifton S."/>
            <person name="Fulton L."/>
            <person name="Fulton B."/>
            <person name="Courtney L."/>
            <person name="Fronick C."/>
            <person name="Harrison M."/>
            <person name="Strong C."/>
            <person name="Farmer C."/>
            <person name="Delehaunty K."/>
            <person name="Markovic C."/>
            <person name="Hall O."/>
            <person name="Minx P."/>
            <person name="Tomlinson C."/>
            <person name="Mitreva M."/>
            <person name="Nelson J."/>
            <person name="Hou S."/>
            <person name="Wollam A."/>
            <person name="Pepin K.H."/>
            <person name="Johnson M."/>
            <person name="Bhonagiri V."/>
            <person name="Nash W.E."/>
            <person name="Suruliraj S."/>
            <person name="Warren W."/>
            <person name="Chinwalla A."/>
            <person name="Mardis E.R."/>
            <person name="Wilson R.K."/>
        </authorList>
    </citation>
    <scope>NUCLEOTIDE SEQUENCE [LARGE SCALE GENOMIC DNA]</scope>
    <source>
        <strain evidence="15">OS1</strain>
    </source>
</reference>
<dbReference type="InterPro" id="IPR036412">
    <property type="entry name" value="HAD-like_sf"/>
</dbReference>
<keyword evidence="8" id="KW-0067">ATP-binding</keyword>
<keyword evidence="9" id="KW-1278">Translocase</keyword>
<evidence type="ECO:0000256" key="4">
    <source>
        <dbReference type="ARBA" id="ARBA00022568"/>
    </source>
</evidence>
<evidence type="ECO:0000313" key="15">
    <source>
        <dbReference type="Proteomes" id="UP000005273"/>
    </source>
</evidence>
<gene>
    <name evidence="14" type="ORF">HMPREF1705_03448</name>
</gene>
<proteinExistence type="inferred from homology"/>
<dbReference type="GO" id="GO:0005524">
    <property type="term" value="F:ATP binding"/>
    <property type="evidence" value="ECO:0007669"/>
    <property type="project" value="UniProtKB-KW"/>
</dbReference>
<dbReference type="RefSeq" id="WP_057940959.1">
    <property type="nucleotide sequence ID" value="NZ_ACJX03000001.1"/>
</dbReference>
<name>A0A0T5XEM5_9BACT</name>
<dbReference type="SUPFAM" id="SSF81660">
    <property type="entry name" value="Metal cation-transporting ATPase, ATP-binding domain N"/>
    <property type="match status" value="1"/>
</dbReference>
<dbReference type="STRING" id="592015.HMPREF1705_03448"/>
<dbReference type="SFLD" id="SFLDS00003">
    <property type="entry name" value="Haloacid_Dehalogenase"/>
    <property type="match status" value="1"/>
</dbReference>
<dbReference type="PRINTS" id="PR00119">
    <property type="entry name" value="CATATPASE"/>
</dbReference>
<keyword evidence="4" id="KW-0109">Calcium transport</keyword>
<evidence type="ECO:0000256" key="2">
    <source>
        <dbReference type="ARBA" id="ARBA00005675"/>
    </source>
</evidence>
<dbReference type="InterPro" id="IPR023214">
    <property type="entry name" value="HAD_sf"/>
</dbReference>
<dbReference type="SFLD" id="SFLDF00027">
    <property type="entry name" value="p-type_atpase"/>
    <property type="match status" value="1"/>
</dbReference>
<keyword evidence="4" id="KW-0813">Transport</keyword>
<dbReference type="Gene3D" id="3.40.1110.10">
    <property type="entry name" value="Calcium-transporting ATPase, cytoplasmic domain N"/>
    <property type="match status" value="1"/>
</dbReference>
<protein>
    <recommendedName>
        <fullName evidence="3">P-type Ca(2+) transporter</fullName>
        <ecNumber evidence="3">7.2.2.10</ecNumber>
    </recommendedName>
</protein>
<evidence type="ECO:0000256" key="3">
    <source>
        <dbReference type="ARBA" id="ARBA00012790"/>
    </source>
</evidence>
<dbReference type="InterPro" id="IPR023299">
    <property type="entry name" value="ATPase_P-typ_cyto_dom_N"/>
</dbReference>
<evidence type="ECO:0000256" key="12">
    <source>
        <dbReference type="SAM" id="Phobius"/>
    </source>
</evidence>
<feature type="transmembrane region" description="Helical" evidence="12">
    <location>
        <begin position="728"/>
        <end position="748"/>
    </location>
</feature>
<comment type="caution">
    <text evidence="14">The sequence shown here is derived from an EMBL/GenBank/DDBJ whole genome shotgun (WGS) entry which is preliminary data.</text>
</comment>
<dbReference type="InterPro" id="IPR006408">
    <property type="entry name" value="P-type_ATPase_IIB"/>
</dbReference>
<feature type="transmembrane region" description="Helical" evidence="12">
    <location>
        <begin position="66"/>
        <end position="82"/>
    </location>
</feature>
<dbReference type="Pfam" id="PF00689">
    <property type="entry name" value="Cation_ATPase_C"/>
    <property type="match status" value="1"/>
</dbReference>
<feature type="transmembrane region" description="Helical" evidence="12">
    <location>
        <begin position="825"/>
        <end position="845"/>
    </location>
</feature>
<dbReference type="PROSITE" id="PS00154">
    <property type="entry name" value="ATPASE_E1_E2"/>
    <property type="match status" value="1"/>
</dbReference>
<dbReference type="GO" id="GO:0016020">
    <property type="term" value="C:membrane"/>
    <property type="evidence" value="ECO:0007669"/>
    <property type="project" value="UniProtKB-SubCell"/>
</dbReference>
<dbReference type="EC" id="7.2.2.10" evidence="3"/>
<accession>A0A0T5XEM5</accession>
<feature type="transmembrane region" description="Helical" evidence="12">
    <location>
        <begin position="651"/>
        <end position="672"/>
    </location>
</feature>
<feature type="transmembrane region" description="Helical" evidence="12">
    <location>
        <begin position="793"/>
        <end position="813"/>
    </location>
</feature>
<keyword evidence="15" id="KW-1185">Reference proteome</keyword>
<dbReference type="eggNOG" id="COG0474">
    <property type="taxonomic scope" value="Bacteria"/>
</dbReference>
<keyword evidence="11 12" id="KW-0472">Membrane</keyword>
<dbReference type="OrthoDB" id="9760364at2"/>
<keyword evidence="10 12" id="KW-1133">Transmembrane helix</keyword>
<keyword evidence="5 12" id="KW-0812">Transmembrane</keyword>
<dbReference type="FunFam" id="3.40.50.1000:FF:000028">
    <property type="entry name" value="Calcium-transporting P-type ATPase, putative"/>
    <property type="match status" value="1"/>
</dbReference>
<comment type="subcellular location">
    <subcellularLocation>
        <location evidence="1">Membrane</location>
        <topology evidence="1">Multi-pass membrane protein</topology>
    </subcellularLocation>
</comment>
<evidence type="ECO:0000256" key="6">
    <source>
        <dbReference type="ARBA" id="ARBA00022741"/>
    </source>
</evidence>
<dbReference type="NCBIfam" id="TIGR01517">
    <property type="entry name" value="ATPase-IIB_Ca"/>
    <property type="match status" value="1"/>
</dbReference>
<feature type="transmembrane region" description="Helical" evidence="12">
    <location>
        <begin position="250"/>
        <end position="268"/>
    </location>
</feature>
<evidence type="ECO:0000313" key="14">
    <source>
        <dbReference type="EMBL" id="KRT36181.1"/>
    </source>
</evidence>
<dbReference type="Pfam" id="PF00690">
    <property type="entry name" value="Cation_ATPase_N"/>
    <property type="match status" value="1"/>
</dbReference>
<dbReference type="PANTHER" id="PTHR42861">
    <property type="entry name" value="CALCIUM-TRANSPORTING ATPASE"/>
    <property type="match status" value="1"/>
</dbReference>
<dbReference type="GO" id="GO:0016887">
    <property type="term" value="F:ATP hydrolysis activity"/>
    <property type="evidence" value="ECO:0007669"/>
    <property type="project" value="InterPro"/>
</dbReference>
<evidence type="ECO:0000256" key="8">
    <source>
        <dbReference type="ARBA" id="ARBA00022840"/>
    </source>
</evidence>
<keyword evidence="7" id="KW-0106">Calcium</keyword>
<dbReference type="InterPro" id="IPR004014">
    <property type="entry name" value="ATPase_P-typ_cation-transptr_N"/>
</dbReference>
<dbReference type="SUPFAM" id="SSF81653">
    <property type="entry name" value="Calcium ATPase, transduction domain A"/>
    <property type="match status" value="1"/>
</dbReference>